<dbReference type="AlphaFoldDB" id="V7BTM9"/>
<gene>
    <name evidence="2" type="ORF">PHAVU_005G064000g</name>
</gene>
<feature type="domain" description="Putative plant transposon protein" evidence="1">
    <location>
        <begin position="2"/>
        <end position="182"/>
    </location>
</feature>
<accession>V7BTM9</accession>
<evidence type="ECO:0000259" key="1">
    <source>
        <dbReference type="Pfam" id="PF20167"/>
    </source>
</evidence>
<keyword evidence="3" id="KW-1185">Reference proteome</keyword>
<protein>
    <recommendedName>
        <fullName evidence="1">Putative plant transposon protein domain-containing protein</fullName>
    </recommendedName>
</protein>
<dbReference type="Proteomes" id="UP000000226">
    <property type="component" value="Chromosome 5"/>
</dbReference>
<dbReference type="Pfam" id="PF20167">
    <property type="entry name" value="Transposase_32"/>
    <property type="match status" value="1"/>
</dbReference>
<evidence type="ECO:0000313" key="2">
    <source>
        <dbReference type="EMBL" id="ESW21357.1"/>
    </source>
</evidence>
<dbReference type="OrthoDB" id="1436991at2759"/>
<sequence length="301" mass="34181">MRLVEPLGKYDYEVVHEFYANDWIGGVGTQEMQDSINSFSGDPLQLRGVDDYSYHQLRAKTYGFNEDIVAREICLANHSYEITPGGKPWRILRKHMKTLSQVWIILMLANIVPIGHMSDLNIPRCHLLCFLLKDDYFVDVAKIIGHEIYNFFRLEVSQNNEKANGFLGFPALIIVLYAVHGVEVNSSIKIKPPIDLKFIVNNCNATEEQAPEAGDVPIHHSPIHHPGSSSSSREYRILEQMQQMQLEQRATWELIQMQESANHRGIFVVYVAWPGTCSIIQGVNPVNEPGPSTTVDEDFNT</sequence>
<organism evidence="2 3">
    <name type="scientific">Phaseolus vulgaris</name>
    <name type="common">Kidney bean</name>
    <name type="synonym">French bean</name>
    <dbReference type="NCBI Taxonomy" id="3885"/>
    <lineage>
        <taxon>Eukaryota</taxon>
        <taxon>Viridiplantae</taxon>
        <taxon>Streptophyta</taxon>
        <taxon>Embryophyta</taxon>
        <taxon>Tracheophyta</taxon>
        <taxon>Spermatophyta</taxon>
        <taxon>Magnoliopsida</taxon>
        <taxon>eudicotyledons</taxon>
        <taxon>Gunneridae</taxon>
        <taxon>Pentapetalae</taxon>
        <taxon>rosids</taxon>
        <taxon>fabids</taxon>
        <taxon>Fabales</taxon>
        <taxon>Fabaceae</taxon>
        <taxon>Papilionoideae</taxon>
        <taxon>50 kb inversion clade</taxon>
        <taxon>NPAAA clade</taxon>
        <taxon>indigoferoid/millettioid clade</taxon>
        <taxon>Phaseoleae</taxon>
        <taxon>Phaseolus</taxon>
    </lineage>
</organism>
<name>V7BTM9_PHAVU</name>
<proteinExistence type="predicted"/>
<evidence type="ECO:0000313" key="3">
    <source>
        <dbReference type="Proteomes" id="UP000000226"/>
    </source>
</evidence>
<dbReference type="InterPro" id="IPR046796">
    <property type="entry name" value="Transposase_32_dom"/>
</dbReference>
<dbReference type="EMBL" id="CM002292">
    <property type="protein sequence ID" value="ESW21357.1"/>
    <property type="molecule type" value="Genomic_DNA"/>
</dbReference>
<reference evidence="3" key="1">
    <citation type="journal article" date="2014" name="Nat. Genet.">
        <title>A reference genome for common bean and genome-wide analysis of dual domestications.</title>
        <authorList>
            <person name="Schmutz J."/>
            <person name="McClean P.E."/>
            <person name="Mamidi S."/>
            <person name="Wu G.A."/>
            <person name="Cannon S.B."/>
            <person name="Grimwood J."/>
            <person name="Jenkins J."/>
            <person name="Shu S."/>
            <person name="Song Q."/>
            <person name="Chavarro C."/>
            <person name="Torres-Torres M."/>
            <person name="Geffroy V."/>
            <person name="Moghaddam S.M."/>
            <person name="Gao D."/>
            <person name="Abernathy B."/>
            <person name="Barry K."/>
            <person name="Blair M."/>
            <person name="Brick M.A."/>
            <person name="Chovatia M."/>
            <person name="Gepts P."/>
            <person name="Goodstein D.M."/>
            <person name="Gonzales M."/>
            <person name="Hellsten U."/>
            <person name="Hyten D.L."/>
            <person name="Jia G."/>
            <person name="Kelly J.D."/>
            <person name="Kudrna D."/>
            <person name="Lee R."/>
            <person name="Richard M.M."/>
            <person name="Miklas P.N."/>
            <person name="Osorno J.M."/>
            <person name="Rodrigues J."/>
            <person name="Thareau V."/>
            <person name="Urrea C.A."/>
            <person name="Wang M."/>
            <person name="Yu Y."/>
            <person name="Zhang M."/>
            <person name="Wing R.A."/>
            <person name="Cregan P.B."/>
            <person name="Rokhsar D.S."/>
            <person name="Jackson S.A."/>
        </authorList>
    </citation>
    <scope>NUCLEOTIDE SEQUENCE [LARGE SCALE GENOMIC DNA]</scope>
    <source>
        <strain evidence="3">cv. G19833</strain>
    </source>
</reference>
<dbReference type="Gramene" id="ESW21357">
    <property type="protein sequence ID" value="ESW21357"/>
    <property type="gene ID" value="PHAVU_005G064000g"/>
</dbReference>